<dbReference type="SUPFAM" id="SSF53850">
    <property type="entry name" value="Periplasmic binding protein-like II"/>
    <property type="match status" value="1"/>
</dbReference>
<dbReference type="InterPro" id="IPR050490">
    <property type="entry name" value="Bact_solute-bd_prot1"/>
</dbReference>
<proteinExistence type="predicted"/>
<gene>
    <name evidence="2" type="ORF">DVA86_17000</name>
</gene>
<keyword evidence="1" id="KW-0732">Signal</keyword>
<dbReference type="PANTHER" id="PTHR43649:SF14">
    <property type="entry name" value="BLR3389 PROTEIN"/>
    <property type="match status" value="1"/>
</dbReference>
<feature type="chain" id="PRO_5038442274" evidence="1">
    <location>
        <begin position="18"/>
        <end position="451"/>
    </location>
</feature>
<dbReference type="Pfam" id="PF01547">
    <property type="entry name" value="SBP_bac_1"/>
    <property type="match status" value="1"/>
</dbReference>
<dbReference type="PANTHER" id="PTHR43649">
    <property type="entry name" value="ARABINOSE-BINDING PROTEIN-RELATED"/>
    <property type="match status" value="1"/>
</dbReference>
<accession>A0A345XR36</accession>
<keyword evidence="3" id="KW-1185">Reference proteome</keyword>
<dbReference type="Proteomes" id="UP000254425">
    <property type="component" value="Chromosome"/>
</dbReference>
<organism evidence="2 3">
    <name type="scientific">Streptomyces armeniacus</name>
    <dbReference type="NCBI Taxonomy" id="83291"/>
    <lineage>
        <taxon>Bacteria</taxon>
        <taxon>Bacillati</taxon>
        <taxon>Actinomycetota</taxon>
        <taxon>Actinomycetes</taxon>
        <taxon>Kitasatosporales</taxon>
        <taxon>Streptomycetaceae</taxon>
        <taxon>Streptomyces</taxon>
    </lineage>
</organism>
<dbReference type="RefSeq" id="WP_208879358.1">
    <property type="nucleotide sequence ID" value="NZ_CP031320.1"/>
</dbReference>
<evidence type="ECO:0000256" key="1">
    <source>
        <dbReference type="SAM" id="SignalP"/>
    </source>
</evidence>
<dbReference type="Gene3D" id="3.40.190.10">
    <property type="entry name" value="Periplasmic binding protein-like II"/>
    <property type="match status" value="2"/>
</dbReference>
<name>A0A345XR36_9ACTN</name>
<sequence>MRPTAPLALALSAVLTAGVLTGCSLGPDDDPNTVEIAFPKDIDNNVTVRDDYLAYVAKQFEKANPGKKVKLVPIQAPQNDYYTKIQIMMRSPNTAPDLVYEDTFLLQSDIESGYLQPLDKYLDKWDDWSKFEDTAKQAGESEDGKTYGVPDGTDTRGLWFNKKIFMKAGLPTDWAPKTWDDVLEAARAVKKNVPDVTPFNIFTGKAAGEAAAMQGFEMLLYGTQDQLYDEKSKKWVVGSEGFRDSLEFVDTVFKEKLGPHVSDALSPDIQTQVMTDHLPKEKLAIALDGSWINQQWIKTGGAPWPEWSETMGVAPMPTQNGQEPGKTSMSGGWAWSIPKKSGNHDLAWKMIETLQQPENAREWCIRGSQIAVREDVARDRKYLNAIPRTKFFTDLVDVTHYRPALPLYPRVSEAITVAMEKVTTGDATPAQGARSYDKQVRSITDGAVIKR</sequence>
<protein>
    <submittedName>
        <fullName evidence="2">Extracellular solute-binding protein</fullName>
    </submittedName>
</protein>
<dbReference type="PROSITE" id="PS51257">
    <property type="entry name" value="PROKAR_LIPOPROTEIN"/>
    <property type="match status" value="1"/>
</dbReference>
<evidence type="ECO:0000313" key="2">
    <source>
        <dbReference type="EMBL" id="AXK34102.1"/>
    </source>
</evidence>
<feature type="signal peptide" evidence="1">
    <location>
        <begin position="1"/>
        <end position="17"/>
    </location>
</feature>
<dbReference type="EMBL" id="CP031320">
    <property type="protein sequence ID" value="AXK34102.1"/>
    <property type="molecule type" value="Genomic_DNA"/>
</dbReference>
<dbReference type="KEGG" id="sarm:DVA86_17000"/>
<dbReference type="InterPro" id="IPR006059">
    <property type="entry name" value="SBP"/>
</dbReference>
<dbReference type="AlphaFoldDB" id="A0A345XR36"/>
<evidence type="ECO:0000313" key="3">
    <source>
        <dbReference type="Proteomes" id="UP000254425"/>
    </source>
</evidence>
<reference evidence="2 3" key="1">
    <citation type="submission" date="2018-07" db="EMBL/GenBank/DDBJ databases">
        <title>Draft genome of the type strain Streptomyces armeniacus ATCC 15676.</title>
        <authorList>
            <person name="Labana P."/>
            <person name="Gosse J.T."/>
            <person name="Boddy C.N."/>
        </authorList>
    </citation>
    <scope>NUCLEOTIDE SEQUENCE [LARGE SCALE GENOMIC DNA]</scope>
    <source>
        <strain evidence="2 3">ATCC 15676</strain>
    </source>
</reference>